<evidence type="ECO:0000313" key="3">
    <source>
        <dbReference type="Proteomes" id="UP000199200"/>
    </source>
</evidence>
<sequence length="182" mass="21335">MEIWIIILTSSVITALINIAWKIIESKITQKNTRYLQIDNYFRSTSGENMQDIYNKWTELLFRVGEVEVKEKMADVGYINSLIYDTFMYSSSESVRRLAIFQQYSYTEHEKKAKGDIEIIVLVASIIASLKKDFTGNQVNIEDVLRIKMTDINDKEEEVKKVIKKHGFKSLKEFRTTNTKHY</sequence>
<keyword evidence="3" id="KW-1185">Reference proteome</keyword>
<reference evidence="3" key="1">
    <citation type="submission" date="2016-10" db="EMBL/GenBank/DDBJ databases">
        <authorList>
            <person name="Varghese N."/>
            <person name="Submissions S."/>
        </authorList>
    </citation>
    <scope>NUCLEOTIDE SEQUENCE [LARGE SCALE GENOMIC DNA]</scope>
    <source>
        <strain evidence="3">CGMCC 1.6763</strain>
    </source>
</reference>
<organism evidence="2 3">
    <name type="scientific">Bhargavaea ginsengi</name>
    <dbReference type="NCBI Taxonomy" id="426757"/>
    <lineage>
        <taxon>Bacteria</taxon>
        <taxon>Bacillati</taxon>
        <taxon>Bacillota</taxon>
        <taxon>Bacilli</taxon>
        <taxon>Bacillales</taxon>
        <taxon>Caryophanaceae</taxon>
        <taxon>Bhargavaea</taxon>
    </lineage>
</organism>
<evidence type="ECO:0000313" key="2">
    <source>
        <dbReference type="EMBL" id="SEI93345.1"/>
    </source>
</evidence>
<evidence type="ECO:0000256" key="1">
    <source>
        <dbReference type="SAM" id="Phobius"/>
    </source>
</evidence>
<keyword evidence="1" id="KW-0472">Membrane</keyword>
<proteinExistence type="predicted"/>
<keyword evidence="1" id="KW-1133">Transmembrane helix</keyword>
<dbReference type="STRING" id="426757.SAMN04488127_0826"/>
<accession>A0A1H6UZ78</accession>
<feature type="transmembrane region" description="Helical" evidence="1">
    <location>
        <begin position="6"/>
        <end position="24"/>
    </location>
</feature>
<dbReference type="Proteomes" id="UP000199200">
    <property type="component" value="Unassembled WGS sequence"/>
</dbReference>
<dbReference type="EMBL" id="FNZF01000001">
    <property type="protein sequence ID" value="SEI93345.1"/>
    <property type="molecule type" value="Genomic_DNA"/>
</dbReference>
<gene>
    <name evidence="2" type="ORF">SAMN04488127_0826</name>
</gene>
<keyword evidence="1" id="KW-0812">Transmembrane</keyword>
<protein>
    <submittedName>
        <fullName evidence="2">Uncharacterized protein</fullName>
    </submittedName>
</protein>
<name>A0A1H6UZ78_9BACL</name>
<dbReference type="AlphaFoldDB" id="A0A1H6UZ78"/>